<dbReference type="SUPFAM" id="SSF57959">
    <property type="entry name" value="Leucine zipper domain"/>
    <property type="match status" value="1"/>
</dbReference>
<evidence type="ECO:0000256" key="3">
    <source>
        <dbReference type="SAM" id="Coils"/>
    </source>
</evidence>
<proteinExistence type="predicted"/>
<evidence type="ECO:0000256" key="2">
    <source>
        <dbReference type="ARBA" id="ARBA00023242"/>
    </source>
</evidence>
<dbReference type="InterPro" id="IPR050936">
    <property type="entry name" value="AP-1-like"/>
</dbReference>
<evidence type="ECO:0000256" key="1">
    <source>
        <dbReference type="ARBA" id="ARBA00004123"/>
    </source>
</evidence>
<dbReference type="InterPro" id="IPR046347">
    <property type="entry name" value="bZIP_sf"/>
</dbReference>
<dbReference type="InterPro" id="IPR004827">
    <property type="entry name" value="bZIP"/>
</dbReference>
<reference evidence="6 7" key="1">
    <citation type="submission" date="2022-09" db="EMBL/GenBank/DDBJ databases">
        <authorList>
            <person name="Palmer J.M."/>
        </authorList>
    </citation>
    <scope>NUCLEOTIDE SEQUENCE [LARGE SCALE GENOMIC DNA]</scope>
    <source>
        <strain evidence="6 7">DSM 7382</strain>
    </source>
</reference>
<dbReference type="PANTHER" id="PTHR40621">
    <property type="entry name" value="TRANSCRIPTION FACTOR KAPC-RELATED"/>
    <property type="match status" value="1"/>
</dbReference>
<feature type="coiled-coil region" evidence="3">
    <location>
        <begin position="67"/>
        <end position="133"/>
    </location>
</feature>
<dbReference type="GO" id="GO:0001228">
    <property type="term" value="F:DNA-binding transcription activator activity, RNA polymerase II-specific"/>
    <property type="evidence" value="ECO:0007669"/>
    <property type="project" value="TreeGrafter"/>
</dbReference>
<name>A0AAW0GUJ5_9APHY</name>
<comment type="subcellular location">
    <subcellularLocation>
        <location evidence="1">Nucleus</location>
    </subcellularLocation>
</comment>
<evidence type="ECO:0000313" key="6">
    <source>
        <dbReference type="EMBL" id="KAK7694880.1"/>
    </source>
</evidence>
<dbReference type="SMART" id="SM00338">
    <property type="entry name" value="BRLZ"/>
    <property type="match status" value="1"/>
</dbReference>
<dbReference type="PANTHER" id="PTHR40621:SF7">
    <property type="entry name" value="BZIP DOMAIN-CONTAINING PROTEIN"/>
    <property type="match status" value="1"/>
</dbReference>
<feature type="domain" description="BZIP" evidence="5">
    <location>
        <begin position="55"/>
        <end position="69"/>
    </location>
</feature>
<evidence type="ECO:0000313" key="7">
    <source>
        <dbReference type="Proteomes" id="UP001385951"/>
    </source>
</evidence>
<evidence type="ECO:0000256" key="4">
    <source>
        <dbReference type="SAM" id="MobiDB-lite"/>
    </source>
</evidence>
<accession>A0AAW0GUJ5</accession>
<dbReference type="InterPro" id="IPR018287">
    <property type="entry name" value="Hap4_TF_heteromerisation"/>
</dbReference>
<dbReference type="GO" id="GO:0000976">
    <property type="term" value="F:transcription cis-regulatory region binding"/>
    <property type="evidence" value="ECO:0007669"/>
    <property type="project" value="InterPro"/>
</dbReference>
<dbReference type="GO" id="GO:0090575">
    <property type="term" value="C:RNA polymerase II transcription regulator complex"/>
    <property type="evidence" value="ECO:0007669"/>
    <property type="project" value="TreeGrafter"/>
</dbReference>
<feature type="region of interest" description="Disordered" evidence="4">
    <location>
        <begin position="27"/>
        <end position="63"/>
    </location>
</feature>
<keyword evidence="7" id="KW-1185">Reference proteome</keyword>
<organism evidence="6 7">
    <name type="scientific">Cerrena zonata</name>
    <dbReference type="NCBI Taxonomy" id="2478898"/>
    <lineage>
        <taxon>Eukaryota</taxon>
        <taxon>Fungi</taxon>
        <taxon>Dikarya</taxon>
        <taxon>Basidiomycota</taxon>
        <taxon>Agaricomycotina</taxon>
        <taxon>Agaricomycetes</taxon>
        <taxon>Polyporales</taxon>
        <taxon>Cerrenaceae</taxon>
        <taxon>Cerrena</taxon>
    </lineage>
</organism>
<dbReference type="PROSITE" id="PS00036">
    <property type="entry name" value="BZIP_BASIC"/>
    <property type="match status" value="1"/>
</dbReference>
<protein>
    <recommendedName>
        <fullName evidence="5">BZIP domain-containing protein</fullName>
    </recommendedName>
</protein>
<comment type="caution">
    <text evidence="6">The sequence shown here is derived from an EMBL/GenBank/DDBJ whole genome shotgun (WGS) entry which is preliminary data.</text>
</comment>
<gene>
    <name evidence="6" type="ORF">QCA50_002068</name>
</gene>
<evidence type="ECO:0000259" key="5">
    <source>
        <dbReference type="PROSITE" id="PS00036"/>
    </source>
</evidence>
<sequence>MSAPVCTPSTSSSSTLWATASKEWVIPAKPKPGRKPKKDVAPPVAESGEVDAKGRRVQNRAAQRAFRERKQSQLAELQARVQQYEQGEIERNVALQNIAKRLKEENEKLRTENVLLKEKLSQTEQECTGLKDAAKKRLREESLSRSPDLEAPLRKKPRLTTDALNTLSQVTAIPSSYFLLRLPHHLQSPVHMTVTHPCLLCRPVGMLLCIHRVALLAIFSILLRPRSRICLNQGGRWIHSIVDSVTKIHHVSVESLLSRYRLNPFPPLRRRRPNRLRLQLYDSMHLHNSPQRHRPFWKIFLHISLLSRSDDAPRRPQ</sequence>
<dbReference type="CDD" id="cd14688">
    <property type="entry name" value="bZIP_YAP"/>
    <property type="match status" value="1"/>
</dbReference>
<keyword evidence="3" id="KW-0175">Coiled coil</keyword>
<dbReference type="Pfam" id="PF10297">
    <property type="entry name" value="Hap4_Hap_bind"/>
    <property type="match status" value="1"/>
</dbReference>
<dbReference type="EMBL" id="JASBNA010000002">
    <property type="protein sequence ID" value="KAK7694880.1"/>
    <property type="molecule type" value="Genomic_DNA"/>
</dbReference>
<dbReference type="Proteomes" id="UP001385951">
    <property type="component" value="Unassembled WGS sequence"/>
</dbReference>
<keyword evidence="2" id="KW-0539">Nucleus</keyword>
<dbReference type="Gene3D" id="1.20.5.170">
    <property type="match status" value="1"/>
</dbReference>
<dbReference type="AlphaFoldDB" id="A0AAW0GUJ5"/>